<dbReference type="EMBL" id="JAOWKX010000009">
    <property type="protein sequence ID" value="MCV2886164.1"/>
    <property type="molecule type" value="Genomic_DNA"/>
</dbReference>
<organism evidence="1 2">
    <name type="scientific">Fluctibacter corallii</name>
    <dbReference type="NCBI Taxonomy" id="2984329"/>
    <lineage>
        <taxon>Bacteria</taxon>
        <taxon>Pseudomonadati</taxon>
        <taxon>Pseudomonadota</taxon>
        <taxon>Gammaproteobacteria</taxon>
        <taxon>Alteromonadales</taxon>
        <taxon>Alteromonadaceae</taxon>
        <taxon>Fluctibacter</taxon>
    </lineage>
</organism>
<evidence type="ECO:0000313" key="2">
    <source>
        <dbReference type="Proteomes" id="UP001652504"/>
    </source>
</evidence>
<dbReference type="Gene3D" id="3.40.190.10">
    <property type="entry name" value="Periplasmic binding protein-like II"/>
    <property type="match status" value="1"/>
</dbReference>
<dbReference type="SUPFAM" id="SSF53850">
    <property type="entry name" value="Periplasmic binding protein-like II"/>
    <property type="match status" value="1"/>
</dbReference>
<accession>A0ABT3AC14</accession>
<reference evidence="1 2" key="1">
    <citation type="submission" date="2022-10" db="EMBL/GenBank/DDBJ databases">
        <title>Aestuariibacter sp. AA17 isolated from Montipora capitata coral fragment.</title>
        <authorList>
            <person name="Emsley S.A."/>
            <person name="Pfannmuller K.M."/>
            <person name="Loughran R.M."/>
            <person name="Shlafstein M."/>
            <person name="Papke E."/>
            <person name="Saw J.H."/>
            <person name="Ushijima B."/>
            <person name="Videau P."/>
        </authorList>
    </citation>
    <scope>NUCLEOTIDE SEQUENCE [LARGE SCALE GENOMIC DNA]</scope>
    <source>
        <strain evidence="1 2">AA17</strain>
    </source>
</reference>
<sequence length="150" mass="16766">MDSFGYLRCLFIALVLFAVPAVEARNDNLQVVVITNASVSSHALSTSQLRRVFSMRQLTWPDGQSMRVFVLNNKHEAHEAFCVGTLNMFPYQLERMWNKLIYSGLGEAPTEVASLDEMLEKVMTTPGAIGYVPSSIVPSENIQIIRLEEG</sequence>
<comment type="caution">
    <text evidence="1">The sequence shown here is derived from an EMBL/GenBank/DDBJ whole genome shotgun (WGS) entry which is preliminary data.</text>
</comment>
<protein>
    <recommendedName>
        <fullName evidence="3">PBP domain-containing protein</fullName>
    </recommendedName>
</protein>
<evidence type="ECO:0000313" key="1">
    <source>
        <dbReference type="EMBL" id="MCV2886164.1"/>
    </source>
</evidence>
<evidence type="ECO:0008006" key="3">
    <source>
        <dbReference type="Google" id="ProtNLM"/>
    </source>
</evidence>
<proteinExistence type="predicted"/>
<name>A0ABT3AC14_9ALTE</name>
<dbReference type="Proteomes" id="UP001652504">
    <property type="component" value="Unassembled WGS sequence"/>
</dbReference>
<gene>
    <name evidence="1" type="ORF">OE749_15835</name>
</gene>
<keyword evidence="2" id="KW-1185">Reference proteome</keyword>
<dbReference type="RefSeq" id="WP_263713454.1">
    <property type="nucleotide sequence ID" value="NZ_JAOWKX010000009.1"/>
</dbReference>